<accession>A0ABU2FDP3</accession>
<protein>
    <submittedName>
        <fullName evidence="1">Acetoacetate decarboxylase family protein</fullName>
    </submittedName>
</protein>
<comment type="caution">
    <text evidence="1">The sequence shown here is derived from an EMBL/GenBank/DDBJ whole genome shotgun (WGS) entry which is preliminary data.</text>
</comment>
<organism evidence="1 2">
    <name type="scientific">Haloarcula saliterrae</name>
    <dbReference type="NCBI Taxonomy" id="2950534"/>
    <lineage>
        <taxon>Archaea</taxon>
        <taxon>Methanobacteriati</taxon>
        <taxon>Methanobacteriota</taxon>
        <taxon>Stenosarchaea group</taxon>
        <taxon>Halobacteria</taxon>
        <taxon>Halobacteriales</taxon>
        <taxon>Haloarculaceae</taxon>
        <taxon>Haloarcula</taxon>
    </lineage>
</organism>
<dbReference type="RefSeq" id="WP_310920045.1">
    <property type="nucleotide sequence ID" value="NZ_JAMQON010000003.1"/>
</dbReference>
<dbReference type="Proteomes" id="UP001259659">
    <property type="component" value="Unassembled WGS sequence"/>
</dbReference>
<dbReference type="Pfam" id="PF06314">
    <property type="entry name" value="ADC"/>
    <property type="match status" value="1"/>
</dbReference>
<name>A0ABU2FDP3_9EURY</name>
<dbReference type="InterPro" id="IPR023375">
    <property type="entry name" value="ADC_dom_sf"/>
</dbReference>
<gene>
    <name evidence="1" type="ORF">NDI56_13335</name>
</gene>
<evidence type="ECO:0000313" key="2">
    <source>
        <dbReference type="Proteomes" id="UP001259659"/>
    </source>
</evidence>
<reference evidence="1 2" key="1">
    <citation type="submission" date="2022-06" db="EMBL/GenBank/DDBJ databases">
        <title>Haloarcula sp. a new haloarchaeum isolate from saline soil.</title>
        <authorList>
            <person name="Strakova D."/>
            <person name="Galisteo C."/>
            <person name="Sanchez-Porro C."/>
            <person name="Ventosa A."/>
        </authorList>
    </citation>
    <scope>NUCLEOTIDE SEQUENCE [LARGE SCALE GENOMIC DNA]</scope>
    <source>
        <strain evidence="1 2">S1CR25-12</strain>
    </source>
</reference>
<sequence>MTADGGSVTLSTGQTVTLPLETAATITGVTMPADSAAVAELLPDGLRPVRLTPRRATVTVLAVEYHRIGDDAMRPYDELAVVLTATPRPSPRPLVPLATGEYGGYVHSLPVTTEPARALGDEVWGFPKTVARISHHDEGSRRTTSVVEDGDHVVTVDIARPRTWPATYGTTSYTVRDGELEALPVSMAGRFGVRPLSREFEVMVGYHDRSATLRDLDLGDRALARFAFEGEVTYGGGRPVG</sequence>
<keyword evidence="2" id="KW-1185">Reference proteome</keyword>
<evidence type="ECO:0000313" key="1">
    <source>
        <dbReference type="EMBL" id="MDS0260381.1"/>
    </source>
</evidence>
<dbReference type="EMBL" id="JAMQON010000003">
    <property type="protein sequence ID" value="MDS0260381.1"/>
    <property type="molecule type" value="Genomic_DNA"/>
</dbReference>
<proteinExistence type="predicted"/>
<dbReference type="Gene3D" id="2.40.400.10">
    <property type="entry name" value="Acetoacetate decarboxylase-like"/>
    <property type="match status" value="1"/>
</dbReference>
<dbReference type="SUPFAM" id="SSF160104">
    <property type="entry name" value="Acetoacetate decarboxylase-like"/>
    <property type="match status" value="1"/>
</dbReference>
<dbReference type="InterPro" id="IPR010451">
    <property type="entry name" value="Acetoacetate_decarboxylase"/>
</dbReference>